<reference evidence="1" key="1">
    <citation type="submission" date="2022-02" db="EMBL/GenBank/DDBJ databases">
        <title>The genome sequence of Ruegeria sp. 1NDH52C.</title>
        <authorList>
            <person name="Du J."/>
        </authorList>
    </citation>
    <scope>NUCLEOTIDE SEQUENCE</scope>
    <source>
        <strain evidence="1">1NDH52C</strain>
    </source>
</reference>
<gene>
    <name evidence="1" type="ORF">MB818_20545</name>
</gene>
<proteinExistence type="predicted"/>
<evidence type="ECO:0000313" key="1">
    <source>
        <dbReference type="EMBL" id="MCG6560605.1"/>
    </source>
</evidence>
<accession>A0ABS9P4B1</accession>
<comment type="caution">
    <text evidence="1">The sequence shown here is derived from an EMBL/GenBank/DDBJ whole genome shotgun (WGS) entry which is preliminary data.</text>
</comment>
<name>A0ABS9P4B1_9RHOB</name>
<dbReference type="EMBL" id="JAKOEM010000031">
    <property type="protein sequence ID" value="MCG6560605.1"/>
    <property type="molecule type" value="Genomic_DNA"/>
</dbReference>
<organism evidence="1 2">
    <name type="scientific">Ruegeria alba</name>
    <dbReference type="NCBI Taxonomy" id="2916756"/>
    <lineage>
        <taxon>Bacteria</taxon>
        <taxon>Pseudomonadati</taxon>
        <taxon>Pseudomonadota</taxon>
        <taxon>Alphaproteobacteria</taxon>
        <taxon>Rhodobacterales</taxon>
        <taxon>Roseobacteraceae</taxon>
        <taxon>Ruegeria</taxon>
    </lineage>
</organism>
<evidence type="ECO:0000313" key="2">
    <source>
        <dbReference type="Proteomes" id="UP001165279"/>
    </source>
</evidence>
<sequence length="67" mass="7126">MAALYMVLAVVIALDFALMGVIDLASLVHALSPVVDVFLYLMAVLDEALSSDAEPIGTITLQVIHLK</sequence>
<protein>
    <submittedName>
        <fullName evidence="1">Uncharacterized protein</fullName>
    </submittedName>
</protein>
<keyword evidence="2" id="KW-1185">Reference proteome</keyword>
<dbReference type="Proteomes" id="UP001165279">
    <property type="component" value="Unassembled WGS sequence"/>
</dbReference>